<protein>
    <submittedName>
        <fullName evidence="1">Uncharacterized protein</fullName>
    </submittedName>
</protein>
<dbReference type="EMBL" id="JAKELL010000146">
    <property type="protein sequence ID" value="KAH8980083.1"/>
    <property type="molecule type" value="Genomic_DNA"/>
</dbReference>
<organism evidence="1 2">
    <name type="scientific">Lactarius akahatsu</name>
    <dbReference type="NCBI Taxonomy" id="416441"/>
    <lineage>
        <taxon>Eukaryota</taxon>
        <taxon>Fungi</taxon>
        <taxon>Dikarya</taxon>
        <taxon>Basidiomycota</taxon>
        <taxon>Agaricomycotina</taxon>
        <taxon>Agaricomycetes</taxon>
        <taxon>Russulales</taxon>
        <taxon>Russulaceae</taxon>
        <taxon>Lactarius</taxon>
    </lineage>
</organism>
<comment type="caution">
    <text evidence="1">The sequence shown here is derived from an EMBL/GenBank/DDBJ whole genome shotgun (WGS) entry which is preliminary data.</text>
</comment>
<accession>A0AAD4LBG3</accession>
<reference evidence="1" key="1">
    <citation type="submission" date="2022-01" db="EMBL/GenBank/DDBJ databases">
        <title>Comparative genomics reveals a dynamic genome evolution in the ectomycorrhizal milk-cap (Lactarius) mushrooms.</title>
        <authorList>
            <consortium name="DOE Joint Genome Institute"/>
            <person name="Lebreton A."/>
            <person name="Tang N."/>
            <person name="Kuo A."/>
            <person name="LaButti K."/>
            <person name="Drula E."/>
            <person name="Barry K."/>
            <person name="Clum A."/>
            <person name="Lipzen A."/>
            <person name="Mousain D."/>
            <person name="Ng V."/>
            <person name="Wang R."/>
            <person name="Wang X."/>
            <person name="Dai Y."/>
            <person name="Henrissat B."/>
            <person name="Grigoriev I.V."/>
            <person name="Guerin-Laguette A."/>
            <person name="Yu F."/>
            <person name="Martin F.M."/>
        </authorList>
    </citation>
    <scope>NUCLEOTIDE SEQUENCE</scope>
    <source>
        <strain evidence="1">QP</strain>
    </source>
</reference>
<evidence type="ECO:0000313" key="1">
    <source>
        <dbReference type="EMBL" id="KAH8980083.1"/>
    </source>
</evidence>
<dbReference type="AlphaFoldDB" id="A0AAD4LBG3"/>
<dbReference type="Proteomes" id="UP001201163">
    <property type="component" value="Unassembled WGS sequence"/>
</dbReference>
<keyword evidence="2" id="KW-1185">Reference proteome</keyword>
<gene>
    <name evidence="1" type="ORF">EDB92DRAFT_1901877</name>
</gene>
<proteinExistence type="predicted"/>
<name>A0AAD4LBG3_9AGAM</name>
<sequence>MQEPFPALTNLRFLLAGHWLKTPVVSQGFLGGYTRLQRISFRAISFPALPNVILNFGDLVELRLVEIPTAGSISPEAMADRLSNLPQLKALEIGFSSRRSCKTRRHPLPPTRSTLSTLTEFAFRGSCGYLEALVARMDTPSLHECYIGFFLQHQITFNVPQLFQFICRTEGLRSPDEAVILAGGIGLSLTLGRSTGDRSGSFSINIPFYDLNRQIPSLAHICSQSLPPLLSGVKRLSIDSESETDPEGREVDADPAEWRRVFHPFAAVEELYVSEPLGPQVALSLPSATGQTEILPALRSTFFKEPWGFTFDTGNDRAIFGACGIIDRRFVAMQLRTRNDDPSHTST</sequence>
<evidence type="ECO:0000313" key="2">
    <source>
        <dbReference type="Proteomes" id="UP001201163"/>
    </source>
</evidence>